<protein>
    <submittedName>
        <fullName evidence="8">MFS transporter</fullName>
    </submittedName>
</protein>
<keyword evidence="3 6" id="KW-0812">Transmembrane</keyword>
<evidence type="ECO:0000256" key="3">
    <source>
        <dbReference type="ARBA" id="ARBA00022692"/>
    </source>
</evidence>
<feature type="transmembrane region" description="Helical" evidence="6">
    <location>
        <begin position="270"/>
        <end position="294"/>
    </location>
</feature>
<evidence type="ECO:0000313" key="8">
    <source>
        <dbReference type="EMBL" id="XCH33323.1"/>
    </source>
</evidence>
<feature type="transmembrane region" description="Helical" evidence="6">
    <location>
        <begin position="205"/>
        <end position="224"/>
    </location>
</feature>
<evidence type="ECO:0000256" key="5">
    <source>
        <dbReference type="ARBA" id="ARBA00023136"/>
    </source>
</evidence>
<feature type="transmembrane region" description="Helical" evidence="6">
    <location>
        <begin position="359"/>
        <end position="376"/>
    </location>
</feature>
<keyword evidence="5 6" id="KW-0472">Membrane</keyword>
<accession>A0AAU8G8U3</accession>
<feature type="transmembrane region" description="Helical" evidence="6">
    <location>
        <begin position="110"/>
        <end position="131"/>
    </location>
</feature>
<evidence type="ECO:0000256" key="1">
    <source>
        <dbReference type="ARBA" id="ARBA00004651"/>
    </source>
</evidence>
<name>A0AAU8G8U3_9CHLR</name>
<dbReference type="PANTHER" id="PTHR42718:SF9">
    <property type="entry name" value="MAJOR FACILITATOR SUPERFAMILY MULTIDRUG TRANSPORTER MFSC"/>
    <property type="match status" value="1"/>
</dbReference>
<feature type="transmembrane region" description="Helical" evidence="6">
    <location>
        <begin position="409"/>
        <end position="428"/>
    </location>
</feature>
<dbReference type="GO" id="GO:0005886">
    <property type="term" value="C:plasma membrane"/>
    <property type="evidence" value="ECO:0007669"/>
    <property type="project" value="UniProtKB-SubCell"/>
</dbReference>
<dbReference type="CDD" id="cd17321">
    <property type="entry name" value="MFS_MMR_MDR_like"/>
    <property type="match status" value="1"/>
</dbReference>
<dbReference type="PROSITE" id="PS50850">
    <property type="entry name" value="MFS"/>
    <property type="match status" value="1"/>
</dbReference>
<dbReference type="SUPFAM" id="SSF103473">
    <property type="entry name" value="MFS general substrate transporter"/>
    <property type="match status" value="1"/>
</dbReference>
<proteinExistence type="predicted"/>
<feature type="transmembrane region" description="Helical" evidence="6">
    <location>
        <begin position="230"/>
        <end position="249"/>
    </location>
</feature>
<dbReference type="InterPro" id="IPR011701">
    <property type="entry name" value="MFS"/>
</dbReference>
<feature type="transmembrane region" description="Helical" evidence="6">
    <location>
        <begin position="85"/>
        <end position="104"/>
    </location>
</feature>
<keyword evidence="4 6" id="KW-1133">Transmembrane helix</keyword>
<organism evidence="8">
    <name type="scientific">Dehalogenimonas sp. 4OHTPN</name>
    <dbReference type="NCBI Taxonomy" id="3166643"/>
    <lineage>
        <taxon>Bacteria</taxon>
        <taxon>Bacillati</taxon>
        <taxon>Chloroflexota</taxon>
        <taxon>Dehalococcoidia</taxon>
        <taxon>Dehalococcoidales</taxon>
        <taxon>Dehalococcoidaceae</taxon>
        <taxon>Dehalogenimonas</taxon>
    </lineage>
</organism>
<feature type="transmembrane region" description="Helical" evidence="6">
    <location>
        <begin position="300"/>
        <end position="322"/>
    </location>
</feature>
<dbReference type="GO" id="GO:0022857">
    <property type="term" value="F:transmembrane transporter activity"/>
    <property type="evidence" value="ECO:0007669"/>
    <property type="project" value="InterPro"/>
</dbReference>
<dbReference type="EMBL" id="CP159307">
    <property type="protein sequence ID" value="XCH33323.1"/>
    <property type="molecule type" value="Genomic_DNA"/>
</dbReference>
<dbReference type="RefSeq" id="WP_353714564.1">
    <property type="nucleotide sequence ID" value="NZ_CP159307.1"/>
</dbReference>
<dbReference type="Gene3D" id="1.20.1720.10">
    <property type="entry name" value="Multidrug resistance protein D"/>
    <property type="match status" value="1"/>
</dbReference>
<feature type="transmembrane region" description="Helical" evidence="6">
    <location>
        <begin position="334"/>
        <end position="353"/>
    </location>
</feature>
<feature type="transmembrane region" description="Helical" evidence="6">
    <location>
        <begin position="171"/>
        <end position="193"/>
    </location>
</feature>
<reference evidence="8" key="1">
    <citation type="submission" date="2024-06" db="EMBL/GenBank/DDBJ databases">
        <title>A Novel Isolate, Dehalogenimonas sp. Strain 4OHTPN, Dechlorinates Aromatic 4 Hydroxy chlorothalonil by a Novel Reductive Dehalogenase.</title>
        <authorList>
            <person name="Liu G."/>
        </authorList>
    </citation>
    <scope>NUCLEOTIDE SEQUENCE</scope>
    <source>
        <strain evidence="8">4OHTPN</strain>
    </source>
</reference>
<dbReference type="InterPro" id="IPR036259">
    <property type="entry name" value="MFS_trans_sf"/>
</dbReference>
<evidence type="ECO:0000259" key="7">
    <source>
        <dbReference type="PROSITE" id="PS50850"/>
    </source>
</evidence>
<dbReference type="InterPro" id="IPR020846">
    <property type="entry name" value="MFS_dom"/>
</dbReference>
<comment type="subcellular location">
    <subcellularLocation>
        <location evidence="1">Cell membrane</location>
        <topology evidence="1">Multi-pass membrane protein</topology>
    </subcellularLocation>
</comment>
<dbReference type="Pfam" id="PF07690">
    <property type="entry name" value="MFS_1"/>
    <property type="match status" value="1"/>
</dbReference>
<dbReference type="PANTHER" id="PTHR42718">
    <property type="entry name" value="MAJOR FACILITATOR SUPERFAMILY MULTIDRUG TRANSPORTER MFSC"/>
    <property type="match status" value="1"/>
</dbReference>
<feature type="transmembrane region" description="Helical" evidence="6">
    <location>
        <begin position="52"/>
        <end position="73"/>
    </location>
</feature>
<dbReference type="Gene3D" id="1.20.1250.20">
    <property type="entry name" value="MFS general substrate transporter like domains"/>
    <property type="match status" value="1"/>
</dbReference>
<evidence type="ECO:0000256" key="6">
    <source>
        <dbReference type="SAM" id="Phobius"/>
    </source>
</evidence>
<feature type="domain" description="Major facilitator superfamily (MFS) profile" evidence="7">
    <location>
        <begin position="19"/>
        <end position="466"/>
    </location>
</feature>
<keyword evidence="2" id="KW-0813">Transport</keyword>
<feature type="transmembrane region" description="Helical" evidence="6">
    <location>
        <begin position="440"/>
        <end position="460"/>
    </location>
</feature>
<dbReference type="AlphaFoldDB" id="A0AAU8G8U3"/>
<sequence length="468" mass="48083">MQSRPVAPPVTDAPARRAALAAALLASFLTPFMGSSVNIALPPIGREFSLDAVTLGWVATAYILAAAVFLLPFGRLADITGRRKIFTSGLGAYAAASLGAALVQNGGQLIVLRLLQGVSGAMLFGTGVAILTSVFPPAQRGRVLGWNAAAVYIGLSLGPTAGGLITEAFGWRFIFILNAALAAAAFLAVSRSLKFDFREAAGEGFDMKGAVIYGLALSAVIAGFSEMPDAAGVILVVLGGVGLGMFVLIETRTKHPLLQVSLFRGNPVFIYSNAAALINYSATFAVGFLLSLYLQFAKGFSPAGAGLVLVAQPVLMALISPFAGRLADRLEPRLIASGGMALSAAGLLMLAFIGRDTPLVYLMTALVVIGSGFGFFSSPNTSAVMGAVERKCYGVAASTLGTMRLVGQMLSLGLAMLLFALIIGRVPISAAVLPEFIDSLRASFALFAALSLAGVGASLARNRVAGAA</sequence>
<evidence type="ECO:0000256" key="4">
    <source>
        <dbReference type="ARBA" id="ARBA00022989"/>
    </source>
</evidence>
<feature type="transmembrane region" description="Helical" evidence="6">
    <location>
        <begin position="143"/>
        <end position="165"/>
    </location>
</feature>
<gene>
    <name evidence="8" type="ORF">ABV300_00155</name>
</gene>
<evidence type="ECO:0000256" key="2">
    <source>
        <dbReference type="ARBA" id="ARBA00022448"/>
    </source>
</evidence>